<dbReference type="Pfam" id="PF25780">
    <property type="entry name" value="TPR_IPO5"/>
    <property type="match status" value="1"/>
</dbReference>
<dbReference type="Pfam" id="PF18808">
    <property type="entry name" value="Importin_rep_4"/>
    <property type="match status" value="1"/>
</dbReference>
<evidence type="ECO:0000259" key="9">
    <source>
        <dbReference type="Pfam" id="PF25574"/>
    </source>
</evidence>
<comment type="caution">
    <text evidence="11">The sequence shown here is derived from an EMBL/GenBank/DDBJ whole genome shotgun (WGS) entry which is preliminary data.</text>
</comment>
<evidence type="ECO:0000256" key="7">
    <source>
        <dbReference type="ARBA" id="ARBA00023242"/>
    </source>
</evidence>
<evidence type="ECO:0000256" key="5">
    <source>
        <dbReference type="ARBA" id="ARBA00022737"/>
    </source>
</evidence>
<dbReference type="Pfam" id="PF25574">
    <property type="entry name" value="TPR_IMB1"/>
    <property type="match status" value="1"/>
</dbReference>
<dbReference type="AlphaFoldDB" id="A0AAW0GNV2"/>
<dbReference type="SUPFAM" id="SSF48371">
    <property type="entry name" value="ARM repeat"/>
    <property type="match status" value="1"/>
</dbReference>
<dbReference type="Pfam" id="PF18829">
    <property type="entry name" value="Importin_rep_6"/>
    <property type="match status" value="1"/>
</dbReference>
<evidence type="ECO:0000313" key="11">
    <source>
        <dbReference type="EMBL" id="KAK7691269.1"/>
    </source>
</evidence>
<gene>
    <name evidence="11" type="ORF">QCA50_004662</name>
</gene>
<dbReference type="Pfam" id="PF13513">
    <property type="entry name" value="HEAT_EZ"/>
    <property type="match status" value="1"/>
</dbReference>
<accession>A0AAW0GNV2</accession>
<dbReference type="PANTHER" id="PTHR10527">
    <property type="entry name" value="IMPORTIN BETA"/>
    <property type="match status" value="1"/>
</dbReference>
<organism evidence="11 12">
    <name type="scientific">Cerrena zonata</name>
    <dbReference type="NCBI Taxonomy" id="2478898"/>
    <lineage>
        <taxon>Eukaryota</taxon>
        <taxon>Fungi</taxon>
        <taxon>Dikarya</taxon>
        <taxon>Basidiomycota</taxon>
        <taxon>Agaricomycotina</taxon>
        <taxon>Agaricomycetes</taxon>
        <taxon>Polyporales</taxon>
        <taxon>Cerrenaceae</taxon>
        <taxon>Cerrena</taxon>
    </lineage>
</organism>
<reference evidence="11 12" key="1">
    <citation type="submission" date="2022-09" db="EMBL/GenBank/DDBJ databases">
        <authorList>
            <person name="Palmer J.M."/>
        </authorList>
    </citation>
    <scope>NUCLEOTIDE SEQUENCE [LARGE SCALE GENOMIC DNA]</scope>
    <source>
        <strain evidence="11 12">DSM 7382</strain>
    </source>
</reference>
<keyword evidence="6" id="KW-0653">Protein transport</keyword>
<protein>
    <recommendedName>
        <fullName evidence="13">ARM repeat superfamily protein</fullName>
    </recommendedName>
</protein>
<evidence type="ECO:0000256" key="1">
    <source>
        <dbReference type="ARBA" id="ARBA00004123"/>
    </source>
</evidence>
<dbReference type="GO" id="GO:0005634">
    <property type="term" value="C:nucleus"/>
    <property type="evidence" value="ECO:0007669"/>
    <property type="project" value="UniProtKB-SubCell"/>
</dbReference>
<dbReference type="GO" id="GO:0005737">
    <property type="term" value="C:cytoplasm"/>
    <property type="evidence" value="ECO:0007669"/>
    <property type="project" value="UniProtKB-SubCell"/>
</dbReference>
<keyword evidence="12" id="KW-1185">Reference proteome</keyword>
<keyword evidence="3" id="KW-0813">Transport</keyword>
<sequence>MESVVPPEIIAELTQILSNLVLGDNEIRSKAEKAVNEALENKPEPYLLALAQFATSADTEVMRSFSLILLRRLLFRSPVNQRVPLYDRLSTASLQTLERVLLHSLAHEPVSSVRHRAVDTVCDLANNSMSRGRPWHTLQAQSFHMTEESDTLSRESAYRVFAGSPNLIVDLQTENVLAVLQKGLEDPQSVEVRHAALRASVSFLTATENNQLAQVMSIMYPMLNTLPYLSHSQLPTFLSTLTPLASSHSQLFAHHLHNLLKFLPGLIIPSSDPGPTPTVARPNPAGGSSFVFPPPSADKGKGPATGDLGDDEEAEEVRKAALEFMISLSEARPMMVKRVDGWTSAIVRGCLAGMGEIPEDETETWLDADPAEDPTDDTYPHVYEQALDRIACALGGKAVLPPAFQDIPGMLASHDWRMRHAGLAAIASIAEGTSRMMQNELGKIVDLVTPMFGDPHPRVRYAACQCVGQLCTDLEEIIQEQYHQQLLNVLIGTLEAPEPRVHAHAAAALINFCEGVERDILLPYLDPIVERLLKLLHPGASGEGKQPKRYVQEQVITTLAMVADASEATFAKHYASIMPLLLNVLQNANSLEYRKLRVKAMECAGLIAIAVGRDVFRPDSARFVELLMHIQNSPVDPSDTMLGHYLIATWAKVCQAMGPEFEPYLPVVMPPLLVAASAKADVSVYDEDESAEDKDGWETISMDGHQIGIKTSAIEEKCQAFETLVIYCSTLGARFAPYLSQSLELVLPSLRFYLHEGVREACALLVPMLLASGKESGTLTHQMVNASFTQVINCITLETDISFLASLYKCVADSLRVIGGVSSLPQEIRDSAIEATKRQLQSIADRRKVRANIPAADIQEDKEEISLLEEMEDFALEDMAKMLQAFESNHPLLIAISSVRELGLHLGNWEGNDEAGNEG</sequence>
<evidence type="ECO:0000313" key="12">
    <source>
        <dbReference type="Proteomes" id="UP001385951"/>
    </source>
</evidence>
<evidence type="ECO:0000256" key="3">
    <source>
        <dbReference type="ARBA" id="ARBA00022448"/>
    </source>
</evidence>
<dbReference type="EMBL" id="JASBNA010000005">
    <property type="protein sequence ID" value="KAK7691269.1"/>
    <property type="molecule type" value="Genomic_DNA"/>
</dbReference>
<dbReference type="Proteomes" id="UP001385951">
    <property type="component" value="Unassembled WGS sequence"/>
</dbReference>
<keyword evidence="5" id="KW-0677">Repeat</keyword>
<feature type="domain" description="Importin subunit beta-1/Transportin-1-like TPR repeats" evidence="9">
    <location>
        <begin position="508"/>
        <end position="682"/>
    </location>
</feature>
<evidence type="ECO:0000256" key="4">
    <source>
        <dbReference type="ARBA" id="ARBA00022490"/>
    </source>
</evidence>
<proteinExistence type="predicted"/>
<dbReference type="InterPro" id="IPR058584">
    <property type="entry name" value="IMB1_TNPO1-like_TPR"/>
</dbReference>
<dbReference type="Gene3D" id="1.25.10.10">
    <property type="entry name" value="Leucine-rich Repeat Variant"/>
    <property type="match status" value="1"/>
</dbReference>
<keyword evidence="7" id="KW-0539">Nucleus</keyword>
<feature type="region of interest" description="Disordered" evidence="8">
    <location>
        <begin position="273"/>
        <end position="314"/>
    </location>
</feature>
<name>A0AAW0GNV2_9APHY</name>
<keyword evidence="4" id="KW-0963">Cytoplasm</keyword>
<dbReference type="InterPro" id="IPR057672">
    <property type="entry name" value="TPR_IPO4/5"/>
</dbReference>
<evidence type="ECO:0008006" key="13">
    <source>
        <dbReference type="Google" id="ProtNLM"/>
    </source>
</evidence>
<evidence type="ECO:0000256" key="8">
    <source>
        <dbReference type="SAM" id="MobiDB-lite"/>
    </source>
</evidence>
<dbReference type="InterPro" id="IPR011989">
    <property type="entry name" value="ARM-like"/>
</dbReference>
<dbReference type="InterPro" id="IPR040122">
    <property type="entry name" value="Importin_beta"/>
</dbReference>
<comment type="subcellular location">
    <subcellularLocation>
        <location evidence="2">Cytoplasm</location>
    </subcellularLocation>
    <subcellularLocation>
        <location evidence="1">Nucleus</location>
    </subcellularLocation>
</comment>
<evidence type="ECO:0000256" key="2">
    <source>
        <dbReference type="ARBA" id="ARBA00004496"/>
    </source>
</evidence>
<evidence type="ECO:0000256" key="6">
    <source>
        <dbReference type="ARBA" id="ARBA00022927"/>
    </source>
</evidence>
<feature type="domain" description="IPO4/5-like TPR repeats" evidence="10">
    <location>
        <begin position="111"/>
        <end position="262"/>
    </location>
</feature>
<dbReference type="InterPro" id="IPR041653">
    <property type="entry name" value="Importin_rep_4"/>
</dbReference>
<dbReference type="InterPro" id="IPR041389">
    <property type="entry name" value="Importin_rep_6"/>
</dbReference>
<evidence type="ECO:0000259" key="10">
    <source>
        <dbReference type="Pfam" id="PF25780"/>
    </source>
</evidence>
<dbReference type="GO" id="GO:0006606">
    <property type="term" value="P:protein import into nucleus"/>
    <property type="evidence" value="ECO:0007669"/>
    <property type="project" value="InterPro"/>
</dbReference>
<dbReference type="InterPro" id="IPR016024">
    <property type="entry name" value="ARM-type_fold"/>
</dbReference>